<evidence type="ECO:0000256" key="3">
    <source>
        <dbReference type="ARBA" id="ARBA00022679"/>
    </source>
</evidence>
<keyword evidence="12" id="KW-1185">Reference proteome</keyword>
<keyword evidence="3 9" id="KW-0808">Transferase</keyword>
<dbReference type="PIRSF" id="PIRSF038186">
    <property type="entry name" value="ITPK"/>
    <property type="match status" value="1"/>
</dbReference>
<evidence type="ECO:0000256" key="2">
    <source>
        <dbReference type="ARBA" id="ARBA00011245"/>
    </source>
</evidence>
<evidence type="ECO:0000256" key="8">
    <source>
        <dbReference type="ARBA" id="ARBA00022842"/>
    </source>
</evidence>
<comment type="function">
    <text evidence="9">Kinase that can phosphorylate various inositol polyphosphate such as Ins(3,4,5,6)P4 or Ins(1,3,4)P3.</text>
</comment>
<evidence type="ECO:0000256" key="7">
    <source>
        <dbReference type="ARBA" id="ARBA00022840"/>
    </source>
</evidence>
<reference evidence="11 12" key="1">
    <citation type="submission" date="2021-02" db="EMBL/GenBank/DDBJ databases">
        <title>Plant Genome Project.</title>
        <authorList>
            <person name="Zhang R.-G."/>
        </authorList>
    </citation>
    <scope>NUCLEOTIDE SEQUENCE [LARGE SCALE GENOMIC DNA]</scope>
    <source>
        <tissue evidence="11">Leaves</tissue>
    </source>
</reference>
<dbReference type="EMBL" id="JAFEMO010000009">
    <property type="protein sequence ID" value="KAH7565205.1"/>
    <property type="molecule type" value="Genomic_DNA"/>
</dbReference>
<comment type="catalytic activity">
    <reaction evidence="9">
        <text>1D-myo-inositol 3,4,5,6-tetrakisphosphate + ATP = 1D-myo-inositol 1,3,4,5,6-pentakisphosphate + ADP + H(+)</text>
        <dbReference type="Rhea" id="RHEA:12452"/>
        <dbReference type="ChEBI" id="CHEBI:15378"/>
        <dbReference type="ChEBI" id="CHEBI:30616"/>
        <dbReference type="ChEBI" id="CHEBI:57539"/>
        <dbReference type="ChEBI" id="CHEBI:57733"/>
        <dbReference type="ChEBI" id="CHEBI:456216"/>
        <dbReference type="EC" id="2.7.1.134"/>
    </reaction>
</comment>
<dbReference type="PANTHER" id="PTHR14217:SF40">
    <property type="entry name" value="INOSITOL-TETRAKISPHOSPHATE 1-KINASE 2"/>
    <property type="match status" value="1"/>
</dbReference>
<dbReference type="Proteomes" id="UP000827721">
    <property type="component" value="Unassembled WGS sequence"/>
</dbReference>
<dbReference type="SUPFAM" id="SSF56059">
    <property type="entry name" value="Glutathione synthetase ATP-binding domain-like"/>
    <property type="match status" value="1"/>
</dbReference>
<evidence type="ECO:0000313" key="12">
    <source>
        <dbReference type="Proteomes" id="UP000827721"/>
    </source>
</evidence>
<evidence type="ECO:0000259" key="10">
    <source>
        <dbReference type="PROSITE" id="PS50975"/>
    </source>
</evidence>
<evidence type="ECO:0000256" key="9">
    <source>
        <dbReference type="PIRNR" id="PIRNR038186"/>
    </source>
</evidence>
<comment type="caution">
    <text evidence="11">The sequence shown here is derived from an EMBL/GenBank/DDBJ whole genome shotgun (WGS) entry which is preliminary data.</text>
</comment>
<keyword evidence="8 9" id="KW-0460">Magnesium</keyword>
<keyword evidence="6 9" id="KW-0418">Kinase</keyword>
<proteinExistence type="inferred from homology"/>
<comment type="similarity">
    <text evidence="1 9">Belongs to the ITPK1 family.</text>
</comment>
<dbReference type="Pfam" id="PF17927">
    <property type="entry name" value="Ins134_P3_kin_N"/>
    <property type="match status" value="1"/>
</dbReference>
<evidence type="ECO:0000256" key="4">
    <source>
        <dbReference type="ARBA" id="ARBA00022723"/>
    </source>
</evidence>
<sequence>MSNQSKTGRYRIGYALSPKKTQTFILPSLVTHASQRGVDLVRIHPDKPLLEQGPYDCIVHKLYDPNWTHQLQQFAAQNPNVPIIDSPEPIARLRDRVSMLEVVSRLNVEFEDEKVGVPKQVVVSDSETLRNAMEEMELGFPVISKPLEADGSANSHQLCLVFDEEGLQSLPTPIVLQEFVNHGGVVFKVYVVGSHVRCVKRRSLPDFSEEKIKMKSLKGCLSFSQISNMNSSDYKENEDGFGGEVDLERVEMPSECFVTKLAGAMREELGLNLFNFDVIRDAEDGSRYLVIDVNYFPGYAKMPSFESLLTDFFLNLVEKKNVGLHKTE</sequence>
<dbReference type="InterPro" id="IPR011761">
    <property type="entry name" value="ATP-grasp"/>
</dbReference>
<evidence type="ECO:0000256" key="5">
    <source>
        <dbReference type="ARBA" id="ARBA00022741"/>
    </source>
</evidence>
<dbReference type="InterPro" id="IPR040464">
    <property type="entry name" value="InsP(3)kin_ATP-grasp"/>
</dbReference>
<keyword evidence="5 9" id="KW-0547">Nucleotide-binding</keyword>
<keyword evidence="4 9" id="KW-0479">Metal-binding</keyword>
<evidence type="ECO:0000256" key="1">
    <source>
        <dbReference type="ARBA" id="ARBA00009601"/>
    </source>
</evidence>
<dbReference type="PANTHER" id="PTHR14217">
    <property type="entry name" value="INOSITOL-TETRAKISPHOSPHATE 1-KINASE"/>
    <property type="match status" value="1"/>
</dbReference>
<evidence type="ECO:0000313" key="11">
    <source>
        <dbReference type="EMBL" id="KAH7565205.1"/>
    </source>
</evidence>
<name>A0ABQ8HLJ1_9ROSI</name>
<protein>
    <recommendedName>
        <fullName evidence="9">Inositol-tetrakisphosphate 1-kinase</fullName>
        <ecNumber evidence="9">2.7.1.134</ecNumber>
    </recommendedName>
</protein>
<comment type="cofactor">
    <cofactor evidence="9">
        <name>Mg(2+)</name>
        <dbReference type="ChEBI" id="CHEBI:18420"/>
    </cofactor>
    <text evidence="9">Binds 2 magnesium ions per subunit.</text>
</comment>
<dbReference type="InterPro" id="IPR008656">
    <property type="entry name" value="Inositol_tetrakis-P_1-kinase"/>
</dbReference>
<dbReference type="Pfam" id="PF05770">
    <property type="entry name" value="Ins134_P3_kin"/>
    <property type="match status" value="1"/>
</dbReference>
<keyword evidence="7 9" id="KW-0067">ATP-binding</keyword>
<organism evidence="11 12">
    <name type="scientific">Xanthoceras sorbifolium</name>
    <dbReference type="NCBI Taxonomy" id="99658"/>
    <lineage>
        <taxon>Eukaryota</taxon>
        <taxon>Viridiplantae</taxon>
        <taxon>Streptophyta</taxon>
        <taxon>Embryophyta</taxon>
        <taxon>Tracheophyta</taxon>
        <taxon>Spermatophyta</taxon>
        <taxon>Magnoliopsida</taxon>
        <taxon>eudicotyledons</taxon>
        <taxon>Gunneridae</taxon>
        <taxon>Pentapetalae</taxon>
        <taxon>rosids</taxon>
        <taxon>malvids</taxon>
        <taxon>Sapindales</taxon>
        <taxon>Sapindaceae</taxon>
        <taxon>Xanthoceroideae</taxon>
        <taxon>Xanthoceras</taxon>
    </lineage>
</organism>
<gene>
    <name evidence="11" type="ORF">JRO89_XS09G0163500</name>
</gene>
<dbReference type="PROSITE" id="PS50975">
    <property type="entry name" value="ATP_GRASP"/>
    <property type="match status" value="1"/>
</dbReference>
<accession>A0ABQ8HLJ1</accession>
<dbReference type="Gene3D" id="3.30.470.20">
    <property type="entry name" value="ATP-grasp fold, B domain"/>
    <property type="match status" value="1"/>
</dbReference>
<evidence type="ECO:0000256" key="6">
    <source>
        <dbReference type="ARBA" id="ARBA00022777"/>
    </source>
</evidence>
<feature type="domain" description="ATP-grasp" evidence="10">
    <location>
        <begin position="107"/>
        <end position="321"/>
    </location>
</feature>
<dbReference type="InterPro" id="IPR041429">
    <property type="entry name" value="ITPK1_N"/>
</dbReference>
<comment type="subunit">
    <text evidence="2 9">Monomer.</text>
</comment>
<dbReference type="EC" id="2.7.1.134" evidence="9"/>